<keyword evidence="1" id="KW-0833">Ubl conjugation pathway</keyword>
<proteinExistence type="predicted"/>
<dbReference type="AlphaFoldDB" id="A0A2K3JQ72"/>
<organism evidence="3 4">
    <name type="scientific">Trifolium pratense</name>
    <name type="common">Red clover</name>
    <dbReference type="NCBI Taxonomy" id="57577"/>
    <lineage>
        <taxon>Eukaryota</taxon>
        <taxon>Viridiplantae</taxon>
        <taxon>Streptophyta</taxon>
        <taxon>Embryophyta</taxon>
        <taxon>Tracheophyta</taxon>
        <taxon>Spermatophyta</taxon>
        <taxon>Magnoliopsida</taxon>
        <taxon>eudicotyledons</taxon>
        <taxon>Gunneridae</taxon>
        <taxon>Pentapetalae</taxon>
        <taxon>rosids</taxon>
        <taxon>fabids</taxon>
        <taxon>Fabales</taxon>
        <taxon>Fabaceae</taxon>
        <taxon>Papilionoideae</taxon>
        <taxon>50 kb inversion clade</taxon>
        <taxon>NPAAA clade</taxon>
        <taxon>Hologalegina</taxon>
        <taxon>IRL clade</taxon>
        <taxon>Trifolieae</taxon>
        <taxon>Trifolium</taxon>
    </lineage>
</organism>
<dbReference type="EMBL" id="ASHM01073985">
    <property type="protein sequence ID" value="PNX56158.1"/>
    <property type="molecule type" value="Genomic_DNA"/>
</dbReference>
<name>A0A2K3JQ72_TRIPR</name>
<dbReference type="Proteomes" id="UP000236291">
    <property type="component" value="Unassembled WGS sequence"/>
</dbReference>
<dbReference type="STRING" id="57577.A0A2K3JQ72"/>
<dbReference type="ExpressionAtlas" id="A0A2K3JQ72">
    <property type="expression patterns" value="baseline"/>
</dbReference>
<dbReference type="GO" id="GO:0016787">
    <property type="term" value="F:hydrolase activity"/>
    <property type="evidence" value="ECO:0007669"/>
    <property type="project" value="UniProtKB-KW"/>
</dbReference>
<dbReference type="Gene3D" id="3.10.20.90">
    <property type="entry name" value="Phosphatidylinositol 3-kinase Catalytic Subunit, Chain A, domain 1"/>
    <property type="match status" value="1"/>
</dbReference>
<sequence>MADCIMKIAQMMVKRQFGGHPKLVLFLEVKRGRDLRPITLPKMRTWRDVKLLFFKLYDPKKRSYGTESFLDFNMLGLIVSPTDKPSEILTRLNRLAGYDPDEEIELYEHSVQSQEVVELDPNLPEQLLLELRDIAFKEDLVEKFKEGLTPIKLTSTQSRKKLTLMP</sequence>
<evidence type="ECO:0000256" key="1">
    <source>
        <dbReference type="ARBA" id="ARBA00022786"/>
    </source>
</evidence>
<evidence type="ECO:0000259" key="2">
    <source>
        <dbReference type="Pfam" id="PF12436"/>
    </source>
</evidence>
<protein>
    <submittedName>
        <fullName evidence="3">Ubiquitin carboxyl-terminal hydrolase 12-like protein</fullName>
    </submittedName>
</protein>
<evidence type="ECO:0000313" key="4">
    <source>
        <dbReference type="Proteomes" id="UP000236291"/>
    </source>
</evidence>
<comment type="caution">
    <text evidence="3">The sequence shown here is derived from an EMBL/GenBank/DDBJ whole genome shotgun (WGS) entry which is preliminary data.</text>
</comment>
<gene>
    <name evidence="3" type="ORF">L195_g049735</name>
</gene>
<reference evidence="3 4" key="1">
    <citation type="journal article" date="2014" name="Am. J. Bot.">
        <title>Genome assembly and annotation for red clover (Trifolium pratense; Fabaceae).</title>
        <authorList>
            <person name="Istvanek J."/>
            <person name="Jaros M."/>
            <person name="Krenek A."/>
            <person name="Repkova J."/>
        </authorList>
    </citation>
    <scope>NUCLEOTIDE SEQUENCE [LARGE SCALE GENOMIC DNA]</scope>
    <source>
        <strain evidence="4">cv. Tatra</strain>
        <tissue evidence="3">Young leaves</tissue>
    </source>
</reference>
<accession>A0A2K3JQ72</accession>
<dbReference type="GO" id="GO:0140096">
    <property type="term" value="F:catalytic activity, acting on a protein"/>
    <property type="evidence" value="ECO:0007669"/>
    <property type="project" value="UniProtKB-ARBA"/>
</dbReference>
<dbReference type="Pfam" id="PF12436">
    <property type="entry name" value="USP7_ICP0_bdg"/>
    <property type="match status" value="1"/>
</dbReference>
<feature type="domain" description="Ubiquitin carboxyl-terminal hydrolase 7 ICP0-binding" evidence="2">
    <location>
        <begin position="5"/>
        <end position="112"/>
    </location>
</feature>
<reference evidence="3 4" key="2">
    <citation type="journal article" date="2017" name="Front. Plant Sci.">
        <title>Gene Classification and Mining of Molecular Markers Useful in Red Clover (Trifolium pratense) Breeding.</title>
        <authorList>
            <person name="Istvanek J."/>
            <person name="Dluhosova J."/>
            <person name="Dluhos P."/>
            <person name="Patkova L."/>
            <person name="Nedelnik J."/>
            <person name="Repkova J."/>
        </authorList>
    </citation>
    <scope>NUCLEOTIDE SEQUENCE [LARGE SCALE GENOMIC DNA]</scope>
    <source>
        <strain evidence="4">cv. Tatra</strain>
        <tissue evidence="3">Young leaves</tissue>
    </source>
</reference>
<evidence type="ECO:0000313" key="3">
    <source>
        <dbReference type="EMBL" id="PNX56158.1"/>
    </source>
</evidence>
<dbReference type="InterPro" id="IPR024729">
    <property type="entry name" value="USP7_ICP0-binding_dom"/>
</dbReference>
<feature type="non-terminal residue" evidence="3">
    <location>
        <position position="166"/>
    </location>
</feature>
<keyword evidence="3" id="KW-0378">Hydrolase</keyword>